<keyword evidence="2" id="KW-1133">Transmembrane helix</keyword>
<keyword evidence="2" id="KW-0812">Transmembrane</keyword>
<proteinExistence type="predicted"/>
<dbReference type="AlphaFoldDB" id="A0A166H2D2"/>
<reference evidence="3 4" key="1">
    <citation type="journal article" date="2016" name="Mol. Biol. Evol.">
        <title>Comparative Genomics of Early-Diverging Mushroom-Forming Fungi Provides Insights into the Origins of Lignocellulose Decay Capabilities.</title>
        <authorList>
            <person name="Nagy L.G."/>
            <person name="Riley R."/>
            <person name="Tritt A."/>
            <person name="Adam C."/>
            <person name="Daum C."/>
            <person name="Floudas D."/>
            <person name="Sun H."/>
            <person name="Yadav J.S."/>
            <person name="Pangilinan J."/>
            <person name="Larsson K.H."/>
            <person name="Matsuura K."/>
            <person name="Barry K."/>
            <person name="Labutti K."/>
            <person name="Kuo R."/>
            <person name="Ohm R.A."/>
            <person name="Bhattacharya S.S."/>
            <person name="Shirouzu T."/>
            <person name="Yoshinaga Y."/>
            <person name="Martin F.M."/>
            <person name="Grigoriev I.V."/>
            <person name="Hibbett D.S."/>
        </authorList>
    </citation>
    <scope>NUCLEOTIDE SEQUENCE [LARGE SCALE GENOMIC DNA]</scope>
    <source>
        <strain evidence="3 4">HHB10207 ss-3</strain>
    </source>
</reference>
<protein>
    <submittedName>
        <fullName evidence="3">Uncharacterized protein</fullName>
    </submittedName>
</protein>
<evidence type="ECO:0000313" key="4">
    <source>
        <dbReference type="Proteomes" id="UP000076798"/>
    </source>
</evidence>
<evidence type="ECO:0000256" key="2">
    <source>
        <dbReference type="SAM" id="Phobius"/>
    </source>
</evidence>
<dbReference type="Proteomes" id="UP000076798">
    <property type="component" value="Unassembled WGS sequence"/>
</dbReference>
<evidence type="ECO:0000256" key="1">
    <source>
        <dbReference type="SAM" id="MobiDB-lite"/>
    </source>
</evidence>
<organism evidence="3 4">
    <name type="scientific">Sistotremastrum suecicum HHB10207 ss-3</name>
    <dbReference type="NCBI Taxonomy" id="1314776"/>
    <lineage>
        <taxon>Eukaryota</taxon>
        <taxon>Fungi</taxon>
        <taxon>Dikarya</taxon>
        <taxon>Basidiomycota</taxon>
        <taxon>Agaricomycotina</taxon>
        <taxon>Agaricomycetes</taxon>
        <taxon>Sistotremastrales</taxon>
        <taxon>Sistotremastraceae</taxon>
        <taxon>Sistotremastrum</taxon>
    </lineage>
</organism>
<dbReference type="EMBL" id="KV428014">
    <property type="protein sequence ID" value="KZT42266.1"/>
    <property type="molecule type" value="Genomic_DNA"/>
</dbReference>
<sequence>MSSTTTTTSSSLAAMAAKFKIRKGAPLPLLLDSFPVPPNHLPSPIGRPPTSPLPPLPPSSSRPTPATVITASSPPSSPPAKSKSRKSKSRMDATLSTIDTRAESPDIKDLLPPKSSRKNDYDWGRSLAKMDGSWDVEDVLRDEGTQDLEYNSDSSIDLHTPLPYVFISFLLSILGFGLMGMQAHHVTRGSALTALQGTSTSPVLTL</sequence>
<gene>
    <name evidence="3" type="ORF">SISSUDRAFT_76885</name>
</gene>
<feature type="region of interest" description="Disordered" evidence="1">
    <location>
        <begin position="28"/>
        <end position="119"/>
    </location>
</feature>
<keyword evidence="2" id="KW-0472">Membrane</keyword>
<evidence type="ECO:0000313" key="3">
    <source>
        <dbReference type="EMBL" id="KZT42266.1"/>
    </source>
</evidence>
<feature type="compositionally biased region" description="Pro residues" evidence="1">
    <location>
        <begin position="35"/>
        <end position="60"/>
    </location>
</feature>
<feature type="compositionally biased region" description="Basic and acidic residues" evidence="1">
    <location>
        <begin position="100"/>
        <end position="119"/>
    </location>
</feature>
<feature type="transmembrane region" description="Helical" evidence="2">
    <location>
        <begin position="162"/>
        <end position="181"/>
    </location>
</feature>
<name>A0A166H2D2_9AGAM</name>
<dbReference type="OrthoDB" id="3064136at2759"/>
<accession>A0A166H2D2</accession>
<keyword evidence="4" id="KW-1185">Reference proteome</keyword>